<proteinExistence type="predicted"/>
<evidence type="ECO:0000313" key="2">
    <source>
        <dbReference type="Proteomes" id="UP001159363"/>
    </source>
</evidence>
<organism evidence="1 2">
    <name type="scientific">Dryococelus australis</name>
    <dbReference type="NCBI Taxonomy" id="614101"/>
    <lineage>
        <taxon>Eukaryota</taxon>
        <taxon>Metazoa</taxon>
        <taxon>Ecdysozoa</taxon>
        <taxon>Arthropoda</taxon>
        <taxon>Hexapoda</taxon>
        <taxon>Insecta</taxon>
        <taxon>Pterygota</taxon>
        <taxon>Neoptera</taxon>
        <taxon>Polyneoptera</taxon>
        <taxon>Phasmatodea</taxon>
        <taxon>Verophasmatodea</taxon>
        <taxon>Anareolatae</taxon>
        <taxon>Phasmatidae</taxon>
        <taxon>Eurycanthinae</taxon>
        <taxon>Dryococelus</taxon>
    </lineage>
</organism>
<reference evidence="1 2" key="1">
    <citation type="submission" date="2023-02" db="EMBL/GenBank/DDBJ databases">
        <title>LHISI_Scaffold_Assembly.</title>
        <authorList>
            <person name="Stuart O.P."/>
            <person name="Cleave R."/>
            <person name="Magrath M.J.L."/>
            <person name="Mikheyev A.S."/>
        </authorList>
    </citation>
    <scope>NUCLEOTIDE SEQUENCE [LARGE SCALE GENOMIC DNA]</scope>
    <source>
        <strain evidence="1">Daus_M_001</strain>
        <tissue evidence="1">Leg muscle</tissue>
    </source>
</reference>
<name>A0ABQ9HZH4_9NEOP</name>
<protein>
    <submittedName>
        <fullName evidence="1">Uncharacterized protein</fullName>
    </submittedName>
</protein>
<keyword evidence="2" id="KW-1185">Reference proteome</keyword>
<gene>
    <name evidence="1" type="ORF">PR048_009273</name>
</gene>
<accession>A0ABQ9HZH4</accession>
<dbReference type="EMBL" id="JARBHB010000003">
    <property type="protein sequence ID" value="KAJ8889770.1"/>
    <property type="molecule type" value="Genomic_DNA"/>
</dbReference>
<sequence length="62" mass="7017">MLLRLPNPSTSLQAENNRGIQKINKELSSKGKAELLNVISGYKDTFAQNMLQLTDTKHFEIK</sequence>
<dbReference type="Proteomes" id="UP001159363">
    <property type="component" value="Chromosome 3"/>
</dbReference>
<comment type="caution">
    <text evidence="1">The sequence shown here is derived from an EMBL/GenBank/DDBJ whole genome shotgun (WGS) entry which is preliminary data.</text>
</comment>
<evidence type="ECO:0000313" key="1">
    <source>
        <dbReference type="EMBL" id="KAJ8889770.1"/>
    </source>
</evidence>